<evidence type="ECO:0000256" key="1">
    <source>
        <dbReference type="ARBA" id="ARBA00004651"/>
    </source>
</evidence>
<dbReference type="RefSeq" id="WP_252817159.1">
    <property type="nucleotide sequence ID" value="NZ_JAMXQS010000003.1"/>
</dbReference>
<accession>A0ABT1C3J2</accession>
<evidence type="ECO:0000256" key="5">
    <source>
        <dbReference type="ARBA" id="ARBA00022692"/>
    </source>
</evidence>
<dbReference type="EMBL" id="JAMXQS010000003">
    <property type="protein sequence ID" value="MCO6049379.1"/>
    <property type="molecule type" value="Genomic_DNA"/>
</dbReference>
<dbReference type="Proteomes" id="UP001205906">
    <property type="component" value="Unassembled WGS sequence"/>
</dbReference>
<comment type="subcellular location">
    <subcellularLocation>
        <location evidence="1">Cell membrane</location>
        <topology evidence="1">Multi-pass membrane protein</topology>
    </subcellularLocation>
</comment>
<evidence type="ECO:0000256" key="6">
    <source>
        <dbReference type="ARBA" id="ARBA00022989"/>
    </source>
</evidence>
<feature type="transmembrane region" description="Helical" evidence="8">
    <location>
        <begin position="38"/>
        <end position="56"/>
    </location>
</feature>
<feature type="transmembrane region" description="Helical" evidence="8">
    <location>
        <begin position="68"/>
        <end position="88"/>
    </location>
</feature>
<feature type="transmembrane region" description="Helical" evidence="8">
    <location>
        <begin position="240"/>
        <end position="262"/>
    </location>
</feature>
<reference evidence="9 10" key="1">
    <citation type="submission" date="2022-06" db="EMBL/GenBank/DDBJ databases">
        <title>Mesorhizobium sp. strain RP14 Genome sequencing and assembly.</title>
        <authorList>
            <person name="Kim I."/>
        </authorList>
    </citation>
    <scope>NUCLEOTIDE SEQUENCE [LARGE SCALE GENOMIC DNA]</scope>
    <source>
        <strain evidence="10">RP14(2022)</strain>
    </source>
</reference>
<comment type="caution">
    <text evidence="9">The sequence shown here is derived from an EMBL/GenBank/DDBJ whole genome shotgun (WGS) entry which is preliminary data.</text>
</comment>
<evidence type="ECO:0000313" key="9">
    <source>
        <dbReference type="EMBL" id="MCO6049379.1"/>
    </source>
</evidence>
<name>A0ABT1C3J2_9HYPH</name>
<evidence type="ECO:0000256" key="3">
    <source>
        <dbReference type="ARBA" id="ARBA00022448"/>
    </source>
</evidence>
<comment type="similarity">
    <text evidence="2">Belongs to the autoinducer-2 exporter (AI-2E) (TC 2.A.86) family.</text>
</comment>
<evidence type="ECO:0000256" key="7">
    <source>
        <dbReference type="ARBA" id="ARBA00023136"/>
    </source>
</evidence>
<feature type="transmembrane region" description="Helical" evidence="8">
    <location>
        <begin position="181"/>
        <end position="201"/>
    </location>
</feature>
<keyword evidence="5 8" id="KW-0812">Transmembrane</keyword>
<dbReference type="PANTHER" id="PTHR21716">
    <property type="entry name" value="TRANSMEMBRANE PROTEIN"/>
    <property type="match status" value="1"/>
</dbReference>
<organism evidence="9 10">
    <name type="scientific">Mesorhizobium liriopis</name>
    <dbReference type="NCBI Taxonomy" id="2953882"/>
    <lineage>
        <taxon>Bacteria</taxon>
        <taxon>Pseudomonadati</taxon>
        <taxon>Pseudomonadota</taxon>
        <taxon>Alphaproteobacteria</taxon>
        <taxon>Hyphomicrobiales</taxon>
        <taxon>Phyllobacteriaceae</taxon>
        <taxon>Mesorhizobium</taxon>
    </lineage>
</organism>
<protein>
    <submittedName>
        <fullName evidence="9">AI-2E family transporter</fullName>
    </submittedName>
</protein>
<keyword evidence="10" id="KW-1185">Reference proteome</keyword>
<evidence type="ECO:0000256" key="8">
    <source>
        <dbReference type="SAM" id="Phobius"/>
    </source>
</evidence>
<gene>
    <name evidence="9" type="ORF">NGM99_06200</name>
</gene>
<evidence type="ECO:0000256" key="2">
    <source>
        <dbReference type="ARBA" id="ARBA00009773"/>
    </source>
</evidence>
<feature type="transmembrane region" description="Helical" evidence="8">
    <location>
        <begin position="339"/>
        <end position="364"/>
    </location>
</feature>
<evidence type="ECO:0000313" key="10">
    <source>
        <dbReference type="Proteomes" id="UP001205906"/>
    </source>
</evidence>
<feature type="transmembrane region" description="Helical" evidence="8">
    <location>
        <begin position="301"/>
        <end position="319"/>
    </location>
</feature>
<proteinExistence type="inferred from homology"/>
<keyword evidence="4" id="KW-1003">Cell membrane</keyword>
<keyword evidence="6 8" id="KW-1133">Transmembrane helix</keyword>
<keyword evidence="3" id="KW-0813">Transport</keyword>
<keyword evidence="7 8" id="KW-0472">Membrane</keyword>
<sequence length="647" mass="69619">MDLELARLVKRAVPLWIVLGSALLVLTLALLLYLGAEFFVALTLAMLLSFILAPVVRFLEKLKLPRGVAVALTVASAFGAIALLFFIIGSQLAALATDLPRYQTTIKEKVEGLSSREGPGGSITRAVEVFTRFASEISPGEAEDAADGSPAATNAAPRPMPVVVQEDHSVLGTLGVVVSPLLHPLATTVLVLVFVLFVLSAREDLRNRMIRLMGTDDIQHTTALIDDAARRLSRLYLMQLALNMAYGVVVAIALWLIGVPSAPLWGILAGITRFIPYVGAFLGAIPPLALAFAIDPGWSMLIMVLLLFLIIEPIVGHVIEPLVFGHSTGLSPVAVVVAAAVWTLLWGPIGLVLSTPLTVCLVVIGRHVAKLEFIEVMLGDSPALSPAQIFYQRMLAGDPSEAVAKARDFLRERSLATYYDEIALEAIRLAHEDVARGRLSPERQEVMRRSTGELVATLEHIVGDPRPKGGQVGSEAAAAVRAVGPDTEAAMRLLSTSDLRPDWRTGRGVLCLAKPNSLDEIVAHMLVQVLNKHGLPAQYVALSTSGKCEASTAERAGDVQMVCLSYMEPLSTLHLRHAVRLTRRYFDHVKVWIGIWRERDRGMARTLGRAARADGVAPTIGMVLAAAMAAATEQEVKEVVGLRVAAE</sequence>
<evidence type="ECO:0000256" key="4">
    <source>
        <dbReference type="ARBA" id="ARBA00022475"/>
    </source>
</evidence>
<feature type="transmembrane region" description="Helical" evidence="8">
    <location>
        <begin position="274"/>
        <end position="294"/>
    </location>
</feature>
<dbReference type="PANTHER" id="PTHR21716:SF53">
    <property type="entry name" value="PERMEASE PERM-RELATED"/>
    <property type="match status" value="1"/>
</dbReference>
<dbReference type="InterPro" id="IPR002549">
    <property type="entry name" value="AI-2E-like"/>
</dbReference>
<dbReference type="Pfam" id="PF01594">
    <property type="entry name" value="AI-2E_transport"/>
    <property type="match status" value="2"/>
</dbReference>
<feature type="transmembrane region" description="Helical" evidence="8">
    <location>
        <begin position="12"/>
        <end position="32"/>
    </location>
</feature>